<reference evidence="1 2" key="1">
    <citation type="submission" date="2011-07" db="EMBL/GenBank/DDBJ databases">
        <title>Genome Sequence of Propionibacterium acnes SK182B-JCVI.</title>
        <authorList>
            <person name="Durkin A.S."/>
            <person name="Madupu R."/>
            <person name="Hostetler J."/>
            <person name="Radune D."/>
            <person name="Torralba M."/>
            <person name="Methe B."/>
            <person name="Sutton G."/>
            <person name="Strausberg R.L."/>
            <person name="Nelson K.E."/>
        </authorList>
    </citation>
    <scope>NUCLEOTIDE SEQUENCE [LARGE SCALE GENOMIC DNA]</scope>
    <source>
        <strain evidence="1 2">SK182B-JCVI</strain>
    </source>
</reference>
<dbReference type="Proteomes" id="UP000007832">
    <property type="component" value="Unassembled WGS sequence"/>
</dbReference>
<comment type="caution">
    <text evidence="1">The sequence shown here is derived from an EMBL/GenBank/DDBJ whole genome shotgun (WGS) entry which is preliminary data.</text>
</comment>
<accession>F9NVW4</accession>
<proteinExistence type="predicted"/>
<name>F9NVW4_9ACTN</name>
<organism evidence="1 2">
    <name type="scientific">[Propionibacterium] namnetense SK182B-JCVI</name>
    <dbReference type="NCBI Taxonomy" id="1051006"/>
    <lineage>
        <taxon>Bacteria</taxon>
        <taxon>Bacillati</taxon>
        <taxon>Actinomycetota</taxon>
        <taxon>Actinomycetes</taxon>
        <taxon>Propionibacteriales</taxon>
        <taxon>Propionibacteriaceae</taxon>
        <taxon>Cutibacterium</taxon>
    </lineage>
</organism>
<evidence type="ECO:0000313" key="2">
    <source>
        <dbReference type="Proteomes" id="UP000007832"/>
    </source>
</evidence>
<evidence type="ECO:0000313" key="1">
    <source>
        <dbReference type="EMBL" id="EGR96930.1"/>
    </source>
</evidence>
<protein>
    <submittedName>
        <fullName evidence="1">Uncharacterized protein</fullName>
    </submittedName>
</protein>
<sequence length="59" mass="6423">MGIPAVTAFIVVLPVIGLLASADGFTPNARLRPGVRYARPQPSISVSFTDRRYSPLPRR</sequence>
<dbReference type="EMBL" id="AFUN01000034">
    <property type="protein sequence ID" value="EGR96930.1"/>
    <property type="molecule type" value="Genomic_DNA"/>
</dbReference>
<gene>
    <name evidence="1" type="ORF">HMPREF1162_1694</name>
</gene>
<dbReference type="AlphaFoldDB" id="F9NVW4"/>